<feature type="region of interest" description="Disordered" evidence="2">
    <location>
        <begin position="613"/>
        <end position="693"/>
    </location>
</feature>
<dbReference type="OrthoDB" id="2228at2759"/>
<dbReference type="InterPro" id="IPR001619">
    <property type="entry name" value="Sec1-like"/>
</dbReference>
<dbReference type="Proteomes" id="UP000275078">
    <property type="component" value="Unassembled WGS sequence"/>
</dbReference>
<dbReference type="Gene3D" id="3.40.50.1910">
    <property type="match status" value="1"/>
</dbReference>
<comment type="similarity">
    <text evidence="1">Belongs to the STXBP/unc-18/SEC1 family.</text>
</comment>
<organism evidence="3 4">
    <name type="scientific">Ascobolus immersus RN42</name>
    <dbReference type="NCBI Taxonomy" id="1160509"/>
    <lineage>
        <taxon>Eukaryota</taxon>
        <taxon>Fungi</taxon>
        <taxon>Dikarya</taxon>
        <taxon>Ascomycota</taxon>
        <taxon>Pezizomycotina</taxon>
        <taxon>Pezizomycetes</taxon>
        <taxon>Pezizales</taxon>
        <taxon>Ascobolaceae</taxon>
        <taxon>Ascobolus</taxon>
    </lineage>
</organism>
<dbReference type="PIRSF" id="PIRSF005715">
    <property type="entry name" value="VPS45_Sec1"/>
    <property type="match status" value="1"/>
</dbReference>
<gene>
    <name evidence="3" type="ORF">BJ508DRAFT_413906</name>
</gene>
<accession>A0A3N4I9K5</accession>
<evidence type="ECO:0000313" key="3">
    <source>
        <dbReference type="EMBL" id="RPA82742.1"/>
    </source>
</evidence>
<dbReference type="InterPro" id="IPR027482">
    <property type="entry name" value="Sec1-like_dom2"/>
</dbReference>
<dbReference type="PANTHER" id="PTHR11679">
    <property type="entry name" value="VESICLE PROTEIN SORTING-ASSOCIATED"/>
    <property type="match status" value="1"/>
</dbReference>
<evidence type="ECO:0000256" key="2">
    <source>
        <dbReference type="SAM" id="MobiDB-lite"/>
    </source>
</evidence>
<evidence type="ECO:0000313" key="4">
    <source>
        <dbReference type="Proteomes" id="UP000275078"/>
    </source>
</evidence>
<keyword evidence="4" id="KW-1185">Reference proteome</keyword>
<feature type="compositionally biased region" description="Polar residues" evidence="2">
    <location>
        <begin position="527"/>
        <end position="538"/>
    </location>
</feature>
<feature type="region of interest" description="Disordered" evidence="2">
    <location>
        <begin position="527"/>
        <end position="552"/>
    </location>
</feature>
<protein>
    <submittedName>
        <fullName evidence="3">Sec1 family superfamily</fullName>
    </submittedName>
</protein>
<dbReference type="InterPro" id="IPR043154">
    <property type="entry name" value="Sec-1-like_dom1"/>
</dbReference>
<dbReference type="InterPro" id="IPR036045">
    <property type="entry name" value="Sec1-like_sf"/>
</dbReference>
<name>A0A3N4I9K5_ASCIM</name>
<dbReference type="STRING" id="1160509.A0A3N4I9K5"/>
<dbReference type="Gene3D" id="3.40.50.2060">
    <property type="match status" value="1"/>
</dbReference>
<sequence>MASSSLVDVQKGIILDAIRTIQPPKTWRWVVTDEISNKVVMNVLKLDNILDEMVSDVTLIENRRPPNPRYEAVYILTPQEHVVRCLISDFDRQTPRYACAHLLWTSALPPQYRSMLLNSPARNFIAGERILSIDFFSRESHVFEFRDPSSFYPIYNPDCRPLVTDHITDLARKIACACISLQEFPVVRYYRPPIQQYIHEARVFSEFLAQAVQKELEIYQEANPHFPPQAPRPKGVLIIADRCFDPYAPLTHEFTYQAMAHDLLPIREGDKITYMLPESEVKEGDDREMTISEDDKIWVDVRHRHMKDTIDKLMADFQRFLAENKNFVDSESASNISAIKDMLISLPQFQEQKKAYALHLNMAQECMSIFEKRKLLDLSLLEQTLATGYSDDGKEPKHTAETLVRLLDDEALGPADRLRLILLYLLWKDGLLEGDINKLIHHSQLHAADEKIIRNVDLLGYRVSKKLKEPNRPGFPHKRKPVQNYSEEEEIYDTTRYFPQIKYAVEDCIKGTLDPTLFPFVREQVASPTGPTPQQMNLRSARPTWAKTRGSAPDTRQRIIVFMAGGATHSEAKACYDLSLQHNRDVYLGSSHMLTPGVWLDQLSRARENRRKLRLPQDNPKQAPPHLFEPDPIPKPVAAPKPAPPPVQAAPRPGPSAPQPPTEAMGRMKVNTSTKKPYYEEDTKKKKKKFGMF</sequence>
<dbReference type="InterPro" id="IPR043127">
    <property type="entry name" value="Sec-1-like_dom3a"/>
</dbReference>
<reference evidence="3 4" key="1">
    <citation type="journal article" date="2018" name="Nat. Ecol. Evol.">
        <title>Pezizomycetes genomes reveal the molecular basis of ectomycorrhizal truffle lifestyle.</title>
        <authorList>
            <person name="Murat C."/>
            <person name="Payen T."/>
            <person name="Noel B."/>
            <person name="Kuo A."/>
            <person name="Morin E."/>
            <person name="Chen J."/>
            <person name="Kohler A."/>
            <person name="Krizsan K."/>
            <person name="Balestrini R."/>
            <person name="Da Silva C."/>
            <person name="Montanini B."/>
            <person name="Hainaut M."/>
            <person name="Levati E."/>
            <person name="Barry K.W."/>
            <person name="Belfiori B."/>
            <person name="Cichocki N."/>
            <person name="Clum A."/>
            <person name="Dockter R.B."/>
            <person name="Fauchery L."/>
            <person name="Guy J."/>
            <person name="Iotti M."/>
            <person name="Le Tacon F."/>
            <person name="Lindquist E.A."/>
            <person name="Lipzen A."/>
            <person name="Malagnac F."/>
            <person name="Mello A."/>
            <person name="Molinier V."/>
            <person name="Miyauchi S."/>
            <person name="Poulain J."/>
            <person name="Riccioni C."/>
            <person name="Rubini A."/>
            <person name="Sitrit Y."/>
            <person name="Splivallo R."/>
            <person name="Traeger S."/>
            <person name="Wang M."/>
            <person name="Zifcakova L."/>
            <person name="Wipf D."/>
            <person name="Zambonelli A."/>
            <person name="Paolocci F."/>
            <person name="Nowrousian M."/>
            <person name="Ottonello S."/>
            <person name="Baldrian P."/>
            <person name="Spatafora J.W."/>
            <person name="Henrissat B."/>
            <person name="Nagy L.G."/>
            <person name="Aury J.M."/>
            <person name="Wincker P."/>
            <person name="Grigoriev I.V."/>
            <person name="Bonfante P."/>
            <person name="Martin F.M."/>
        </authorList>
    </citation>
    <scope>NUCLEOTIDE SEQUENCE [LARGE SCALE GENOMIC DNA]</scope>
    <source>
        <strain evidence="3 4">RN42</strain>
    </source>
</reference>
<dbReference type="AlphaFoldDB" id="A0A3N4I9K5"/>
<dbReference type="Gene3D" id="3.90.830.10">
    <property type="entry name" value="Syntaxin Binding Protein 1, Chain A, domain 2"/>
    <property type="match status" value="1"/>
</dbReference>
<evidence type="ECO:0000256" key="1">
    <source>
        <dbReference type="ARBA" id="ARBA00009884"/>
    </source>
</evidence>
<proteinExistence type="inferred from homology"/>
<dbReference type="EMBL" id="ML119669">
    <property type="protein sequence ID" value="RPA82742.1"/>
    <property type="molecule type" value="Genomic_DNA"/>
</dbReference>
<dbReference type="GO" id="GO:0016192">
    <property type="term" value="P:vesicle-mediated transport"/>
    <property type="evidence" value="ECO:0007669"/>
    <property type="project" value="InterPro"/>
</dbReference>
<dbReference type="Pfam" id="PF00995">
    <property type="entry name" value="Sec1"/>
    <property type="match status" value="1"/>
</dbReference>
<feature type="compositionally biased region" description="Pro residues" evidence="2">
    <location>
        <begin position="631"/>
        <end position="661"/>
    </location>
</feature>
<dbReference type="SUPFAM" id="SSF56815">
    <property type="entry name" value="Sec1/munc18-like (SM) proteins"/>
    <property type="match status" value="1"/>
</dbReference>
<dbReference type="Gene3D" id="1.25.40.60">
    <property type="match status" value="1"/>
</dbReference>